<proteinExistence type="predicted"/>
<accession>A0A4Q4Z1P8</accession>
<dbReference type="AlphaFoldDB" id="A0A4Q4Z1P8"/>
<keyword evidence="2" id="KW-1185">Reference proteome</keyword>
<dbReference type="GO" id="GO:0005524">
    <property type="term" value="F:ATP binding"/>
    <property type="evidence" value="ECO:0007669"/>
    <property type="project" value="UniProtKB-KW"/>
</dbReference>
<dbReference type="Gene3D" id="3.40.50.300">
    <property type="entry name" value="P-loop containing nucleotide triphosphate hydrolases"/>
    <property type="match status" value="1"/>
</dbReference>
<evidence type="ECO:0000313" key="2">
    <source>
        <dbReference type="Proteomes" id="UP000295198"/>
    </source>
</evidence>
<feature type="non-terminal residue" evidence="1">
    <location>
        <position position="50"/>
    </location>
</feature>
<gene>
    <name evidence="1" type="ORF">EKO23_24390</name>
</gene>
<dbReference type="EMBL" id="SDKM01000089">
    <property type="protein sequence ID" value="RYP80791.1"/>
    <property type="molecule type" value="Genomic_DNA"/>
</dbReference>
<name>A0A4Q4Z1P8_9ACTN</name>
<keyword evidence="1" id="KW-0547">Nucleotide-binding</keyword>
<protein>
    <submittedName>
        <fullName evidence="1">ABC transporter ATP-binding protein</fullName>
    </submittedName>
</protein>
<comment type="caution">
    <text evidence="1">The sequence shown here is derived from an EMBL/GenBank/DDBJ whole genome shotgun (WGS) entry which is preliminary data.</text>
</comment>
<organism evidence="1 2">
    <name type="scientific">Nocardioides guangzhouensis</name>
    <dbReference type="NCBI Taxonomy" id="2497878"/>
    <lineage>
        <taxon>Bacteria</taxon>
        <taxon>Bacillati</taxon>
        <taxon>Actinomycetota</taxon>
        <taxon>Actinomycetes</taxon>
        <taxon>Propionibacteriales</taxon>
        <taxon>Nocardioidaceae</taxon>
        <taxon>Nocardioides</taxon>
    </lineage>
</organism>
<dbReference type="SUPFAM" id="SSF52540">
    <property type="entry name" value="P-loop containing nucleoside triphosphate hydrolases"/>
    <property type="match status" value="1"/>
</dbReference>
<dbReference type="InterPro" id="IPR027417">
    <property type="entry name" value="P-loop_NTPase"/>
</dbReference>
<keyword evidence="1" id="KW-0067">ATP-binding</keyword>
<evidence type="ECO:0000313" key="1">
    <source>
        <dbReference type="EMBL" id="RYP80791.1"/>
    </source>
</evidence>
<reference evidence="1 2" key="1">
    <citation type="submission" date="2019-01" db="EMBL/GenBank/DDBJ databases">
        <title>Nocardioides guangzhouensis sp. nov., an actinobacterium isolated from soil.</title>
        <authorList>
            <person name="Fu Y."/>
            <person name="Cai Y."/>
            <person name="Lin Z."/>
            <person name="Chen P."/>
        </authorList>
    </citation>
    <scope>NUCLEOTIDE SEQUENCE [LARGE SCALE GENOMIC DNA]</scope>
    <source>
        <strain evidence="1 2">130</strain>
    </source>
</reference>
<dbReference type="Proteomes" id="UP000295198">
    <property type="component" value="Unassembled WGS sequence"/>
</dbReference>
<sequence>MTTATTGLAHTVAASDLTKTYGALRAVDGLDLAVGGGVVGLLGPNGAGKT</sequence>